<dbReference type="Pfam" id="PF00962">
    <property type="entry name" value="A_deaminase"/>
    <property type="match status" value="1"/>
</dbReference>
<keyword evidence="5" id="KW-0378">Hydrolase</keyword>
<organism evidence="11 12">
    <name type="scientific">Penicillium olsonii</name>
    <dbReference type="NCBI Taxonomy" id="99116"/>
    <lineage>
        <taxon>Eukaryota</taxon>
        <taxon>Fungi</taxon>
        <taxon>Dikarya</taxon>
        <taxon>Ascomycota</taxon>
        <taxon>Pezizomycotina</taxon>
        <taxon>Eurotiomycetes</taxon>
        <taxon>Eurotiomycetidae</taxon>
        <taxon>Eurotiales</taxon>
        <taxon>Aspergillaceae</taxon>
        <taxon>Penicillium</taxon>
    </lineage>
</organism>
<evidence type="ECO:0000256" key="8">
    <source>
        <dbReference type="ARBA" id="ARBA00048787"/>
    </source>
</evidence>
<dbReference type="PANTHER" id="PTHR37015">
    <property type="entry name" value="REVERSE TRANSCRIPTASE DOMAIN-CONTAINING PROTEIN"/>
    <property type="match status" value="1"/>
</dbReference>
<dbReference type="Proteomes" id="UP001153618">
    <property type="component" value="Unassembled WGS sequence"/>
</dbReference>
<sequence length="1317" mass="149638">MSPKPVDEPFVKALPKIELHAHLSGSISRQCLHEIWLQKKQKDPEFPVEDPLLLMPPGKVDYTLETFFSTFSKLTYQLCNDLESLVYATRSVLEDFLNDGVVYLELRTIPRASAGISREQYVETVLGTIEAFRSKNSGMAVFLILAIDRGNMSAVEADEIMNLAIENKPRGVVGVDICGNPTRGDVSTFKDSFFKAKMNDLGITLHFGETAASGSPSELETLLSFQPDRIGHVIHVPEDIKKEIVRRKLGLELCMSCNVHAKMINGGFLDHHFGYWRHEDCPVILCTDDVGFFCSPVSNEHLLAAHHFDLSRGDLLAMTFKAVDAIFSGQEHRDKIRRDLALFASRWEVESSVDFEPFQDPARCFEPQMRSPCLSGQLLSQFFQLFNPPSCPGLFLVHSTFTWELQDSIMSSGALPQTLKSITATKINELSKQRVIFDQHKSEILAASKAAKDLGSRAQILLDGISHLKGYPKDSLDIDDDDLDAESETDSDISSSEPGAGRLQRADHANIRRFLLQSRYDSSISQESIQSRISLLEKDLRYLEIKHEHGAFYSKLVTEWLSELDGNTASTADESETSQSTSDSGFEPVGRTEMHEQRATWESLVFNPATHVKEDVISSYLLGLFAQTKLSRQALKKMQTSIQSFGADLLSKGSWFDVHTLKWVSEALLKADLLNDQKAAILKEFMRNTEVAQEVADVLNMRLASLESWSWTTDADGIPLEMRRQLNGKYRFYMDEDLLDALMLQYLGTKWAVQLRKVFVEFLHSREWKPLRDDVSEEYVNKRKFSFGRHGIITKEKINDLRRTTYEKEYFMSQLPMSEQEGAREYDAEDDDQAKNPLDTKHSLLHLLITESVIHKHQHGGFTALRSDFEWFGPSMPHATVLAVMKIFGFSETWLKFFKTFLEAPLKFTQDGAEGAVQTRKRGLPMSHTLGDCFGEVVLFCMDYAVNQHADGAFLYRLHDDFWFWGAEDTCDKAWKAMEKFSQVMGLNFNKEKTGTVRMGNSKGERSSTLPRGDIRWGFLVLDAAQERFIIDQTEVDKHIEELSRQLSSCKSVFAWVQAWNTYFGRFFTNNFAKPAVCFGRDHIDMAISTLNRIERTLFNKGEDAESNKQVSGVAEYLRAVIGERFNIQNLPDGFFYYPVELGGLGLLNPFIRLLAMRENIKTTPRKLLHKATLKEEVEYETAKEHFKKNGGADSTGSGVDFGPGDFMSFEEYTRYPETFSGPLRDVYNQLNEVPQEKKVPLTLGFSREQDSLGNDVSQKASITDSWGGMTPYWCWVAELYYEEMVQTYGSLAAVNREFMPLGVVKTLREGRFRWQG</sequence>
<dbReference type="GO" id="GO:0046872">
    <property type="term" value="F:metal ion binding"/>
    <property type="evidence" value="ECO:0007669"/>
    <property type="project" value="UniProtKB-KW"/>
</dbReference>
<proteinExistence type="inferred from homology"/>
<evidence type="ECO:0000259" key="10">
    <source>
        <dbReference type="Pfam" id="PF00962"/>
    </source>
</evidence>
<reference evidence="11" key="1">
    <citation type="submission" date="2021-07" db="EMBL/GenBank/DDBJ databases">
        <authorList>
            <person name="Branca A.L. A."/>
        </authorList>
    </citation>
    <scope>NUCLEOTIDE SEQUENCE</scope>
</reference>
<comment type="similarity">
    <text evidence="2">Belongs to the metallo-dependent hydrolases superfamily. Adenosine and AMP deaminases family.</text>
</comment>
<evidence type="ECO:0000256" key="1">
    <source>
        <dbReference type="ARBA" id="ARBA00001947"/>
    </source>
</evidence>
<feature type="domain" description="Adenosine deaminase" evidence="10">
    <location>
        <begin position="15"/>
        <end position="338"/>
    </location>
</feature>
<evidence type="ECO:0000256" key="6">
    <source>
        <dbReference type="ARBA" id="ARBA00022833"/>
    </source>
</evidence>
<name>A0A9W4HFI6_PENOL</name>
<feature type="compositionally biased region" description="Acidic residues" evidence="9">
    <location>
        <begin position="477"/>
        <end position="491"/>
    </location>
</feature>
<gene>
    <name evidence="11" type="ORF">POLS_LOCUS1732</name>
</gene>
<comment type="cofactor">
    <cofactor evidence="1">
        <name>Zn(2+)</name>
        <dbReference type="ChEBI" id="CHEBI:29105"/>
    </cofactor>
</comment>
<dbReference type="OrthoDB" id="74545at2759"/>
<dbReference type="SUPFAM" id="SSF51556">
    <property type="entry name" value="Metallo-dependent hydrolases"/>
    <property type="match status" value="1"/>
</dbReference>
<dbReference type="CDD" id="cd01709">
    <property type="entry name" value="RT_like_1"/>
    <property type="match status" value="1"/>
</dbReference>
<keyword evidence="4" id="KW-0479">Metal-binding</keyword>
<evidence type="ECO:0000256" key="4">
    <source>
        <dbReference type="ARBA" id="ARBA00022723"/>
    </source>
</evidence>
<evidence type="ECO:0000256" key="3">
    <source>
        <dbReference type="ARBA" id="ARBA00011245"/>
    </source>
</evidence>
<dbReference type="GO" id="GO:0009117">
    <property type="term" value="P:nucleotide metabolic process"/>
    <property type="evidence" value="ECO:0007669"/>
    <property type="project" value="UniProtKB-KW"/>
</dbReference>
<evidence type="ECO:0000313" key="12">
    <source>
        <dbReference type="Proteomes" id="UP001153618"/>
    </source>
</evidence>
<evidence type="ECO:0000313" key="11">
    <source>
        <dbReference type="EMBL" id="CAG7996253.1"/>
    </source>
</evidence>
<comment type="catalytic activity">
    <reaction evidence="8">
        <text>N(6)-methyl-AMP + H2O + H(+) = IMP + methylamine</text>
        <dbReference type="Rhea" id="RHEA:16001"/>
        <dbReference type="ChEBI" id="CHEBI:15377"/>
        <dbReference type="ChEBI" id="CHEBI:15378"/>
        <dbReference type="ChEBI" id="CHEBI:58053"/>
        <dbReference type="ChEBI" id="CHEBI:59338"/>
        <dbReference type="ChEBI" id="CHEBI:144842"/>
    </reaction>
    <physiologicalReaction direction="left-to-right" evidence="8">
        <dbReference type="Rhea" id="RHEA:16002"/>
    </physiologicalReaction>
</comment>
<evidence type="ECO:0000256" key="5">
    <source>
        <dbReference type="ARBA" id="ARBA00022801"/>
    </source>
</evidence>
<dbReference type="GO" id="GO:0019239">
    <property type="term" value="F:deaminase activity"/>
    <property type="evidence" value="ECO:0007669"/>
    <property type="project" value="InterPro"/>
</dbReference>
<evidence type="ECO:0000256" key="7">
    <source>
        <dbReference type="ARBA" id="ARBA00023080"/>
    </source>
</evidence>
<dbReference type="EMBL" id="CAJVOS010000011">
    <property type="protein sequence ID" value="CAG7996253.1"/>
    <property type="molecule type" value="Genomic_DNA"/>
</dbReference>
<dbReference type="Gene3D" id="3.20.20.140">
    <property type="entry name" value="Metal-dependent hydrolases"/>
    <property type="match status" value="1"/>
</dbReference>
<feature type="region of interest" description="Disordered" evidence="9">
    <location>
        <begin position="567"/>
        <end position="592"/>
    </location>
</feature>
<dbReference type="InterPro" id="IPR032466">
    <property type="entry name" value="Metal_Hydrolase"/>
</dbReference>
<keyword evidence="12" id="KW-1185">Reference proteome</keyword>
<comment type="subunit">
    <text evidence="3">Monomer.</text>
</comment>
<dbReference type="InterPro" id="IPR001365">
    <property type="entry name" value="A_deaminase_dom"/>
</dbReference>
<comment type="caution">
    <text evidence="11">The sequence shown here is derived from an EMBL/GenBank/DDBJ whole genome shotgun (WGS) entry which is preliminary data.</text>
</comment>
<evidence type="ECO:0000256" key="2">
    <source>
        <dbReference type="ARBA" id="ARBA00006676"/>
    </source>
</evidence>
<feature type="compositionally biased region" description="Low complexity" evidence="9">
    <location>
        <begin position="568"/>
        <end position="584"/>
    </location>
</feature>
<evidence type="ECO:0000256" key="9">
    <source>
        <dbReference type="SAM" id="MobiDB-lite"/>
    </source>
</evidence>
<keyword evidence="7" id="KW-0546">Nucleotide metabolism</keyword>
<feature type="region of interest" description="Disordered" evidence="9">
    <location>
        <begin position="477"/>
        <end position="504"/>
    </location>
</feature>
<accession>A0A9W4HFI6</accession>
<dbReference type="FunFam" id="3.20.20.140:FF:000033">
    <property type="entry name" value="Adenosine deaminase-like protein"/>
    <property type="match status" value="1"/>
</dbReference>
<dbReference type="PANTHER" id="PTHR37015:SF2">
    <property type="entry name" value="REVERSE TRANSCRIPTASE DOMAIN-CONTAINING PROTEIN"/>
    <property type="match status" value="1"/>
</dbReference>
<keyword evidence="6" id="KW-0862">Zinc</keyword>
<protein>
    <recommendedName>
        <fullName evidence="10">Adenosine deaminase domain-containing protein</fullName>
    </recommendedName>
</protein>